<feature type="region of interest" description="Disordered" evidence="1">
    <location>
        <begin position="1"/>
        <end position="20"/>
    </location>
</feature>
<dbReference type="Proteomes" id="UP001187315">
    <property type="component" value="Unassembled WGS sequence"/>
</dbReference>
<reference evidence="2" key="1">
    <citation type="submission" date="2023-08" db="EMBL/GenBank/DDBJ databases">
        <title>Pelteobagrus vachellii genome.</title>
        <authorList>
            <person name="Liu H."/>
        </authorList>
    </citation>
    <scope>NUCLEOTIDE SEQUENCE</scope>
    <source>
        <strain evidence="2">PRFRI_2022a</strain>
        <tissue evidence="2">Muscle</tissue>
    </source>
</reference>
<keyword evidence="3" id="KW-1185">Reference proteome</keyword>
<evidence type="ECO:0000313" key="3">
    <source>
        <dbReference type="Proteomes" id="UP001187315"/>
    </source>
</evidence>
<gene>
    <name evidence="2" type="ORF">Q7C36_001996</name>
</gene>
<accession>A0AA88TAB2</accession>
<evidence type="ECO:0008006" key="4">
    <source>
        <dbReference type="Google" id="ProtNLM"/>
    </source>
</evidence>
<dbReference type="Pfam" id="PF14769">
    <property type="entry name" value="CLAMP"/>
    <property type="match status" value="1"/>
</dbReference>
<feature type="compositionally biased region" description="Basic and acidic residues" evidence="1">
    <location>
        <begin position="229"/>
        <end position="238"/>
    </location>
</feature>
<name>A0AA88TAB2_TACVA</name>
<dbReference type="InterPro" id="IPR032727">
    <property type="entry name" value="CLAMP"/>
</dbReference>
<evidence type="ECO:0000256" key="1">
    <source>
        <dbReference type="SAM" id="MobiDB-lite"/>
    </source>
</evidence>
<feature type="compositionally biased region" description="Polar residues" evidence="1">
    <location>
        <begin position="242"/>
        <end position="254"/>
    </location>
</feature>
<dbReference type="PANTHER" id="PTHR28457:SF3">
    <property type="entry name" value="CILIARY-ASSOCIATED CALCIUM-BINDING COILED-COIL PROTEIN 1"/>
    <property type="match status" value="1"/>
</dbReference>
<dbReference type="AlphaFoldDB" id="A0AA88TAB2"/>
<evidence type="ECO:0000313" key="2">
    <source>
        <dbReference type="EMBL" id="KAK2865940.1"/>
    </source>
</evidence>
<feature type="compositionally biased region" description="Basic and acidic residues" evidence="1">
    <location>
        <begin position="1"/>
        <end position="18"/>
    </location>
</feature>
<protein>
    <recommendedName>
        <fullName evidence="4">Ciliary-associated calcium-binding coiled-coil protein 1</fullName>
    </recommendedName>
</protein>
<dbReference type="PANTHER" id="PTHR28457">
    <property type="entry name" value="COILED-COIL DOMAIN-CONTAINING PROTEIN 189"/>
    <property type="match status" value="1"/>
</dbReference>
<sequence length="260" mass="29593">MSGQERARAPGKTPESRKTATNIKDSLYAHEAGEMFPQWPCLSYENLNLLMELSVDELQLKFVDVLELKKHETCVKEASLLDYFVGGFWWAKEMSFTCQQISFVMALLQKLLDNIKDKHMPFADNFKEFTRMLLATRQSPPSAGATFNPLFDVDQIKSITDYFSSSIFQHYRLYEFVFTHLRDEMLLGTERNIEVVHSADFIAPMEDGTPADDLRLTAPSPATPPDQDSNTHVEKNVDDSAQCEQGETLQSLESFSVEDV</sequence>
<proteinExistence type="predicted"/>
<organism evidence="2 3">
    <name type="scientific">Tachysurus vachellii</name>
    <name type="common">Darkbarbel catfish</name>
    <name type="synonym">Pelteobagrus vachellii</name>
    <dbReference type="NCBI Taxonomy" id="175792"/>
    <lineage>
        <taxon>Eukaryota</taxon>
        <taxon>Metazoa</taxon>
        <taxon>Chordata</taxon>
        <taxon>Craniata</taxon>
        <taxon>Vertebrata</taxon>
        <taxon>Euteleostomi</taxon>
        <taxon>Actinopterygii</taxon>
        <taxon>Neopterygii</taxon>
        <taxon>Teleostei</taxon>
        <taxon>Ostariophysi</taxon>
        <taxon>Siluriformes</taxon>
        <taxon>Bagridae</taxon>
        <taxon>Tachysurus</taxon>
    </lineage>
</organism>
<comment type="caution">
    <text evidence="2">The sequence shown here is derived from an EMBL/GenBank/DDBJ whole genome shotgun (WGS) entry which is preliminary data.</text>
</comment>
<feature type="region of interest" description="Disordered" evidence="1">
    <location>
        <begin position="208"/>
        <end position="260"/>
    </location>
</feature>
<dbReference type="EMBL" id="JAVHJS010000002">
    <property type="protein sequence ID" value="KAK2865940.1"/>
    <property type="molecule type" value="Genomic_DNA"/>
</dbReference>